<dbReference type="Proteomes" id="UP001596957">
    <property type="component" value="Unassembled WGS sequence"/>
</dbReference>
<name>A0ABW2VMK2_9ACTN</name>
<protein>
    <submittedName>
        <fullName evidence="1">Uncharacterized protein</fullName>
    </submittedName>
</protein>
<reference evidence="2" key="1">
    <citation type="journal article" date="2019" name="Int. J. Syst. Evol. Microbiol.">
        <title>The Global Catalogue of Microorganisms (GCM) 10K type strain sequencing project: providing services to taxonomists for standard genome sequencing and annotation.</title>
        <authorList>
            <consortium name="The Broad Institute Genomics Platform"/>
            <consortium name="The Broad Institute Genome Sequencing Center for Infectious Disease"/>
            <person name="Wu L."/>
            <person name="Ma J."/>
        </authorList>
    </citation>
    <scope>NUCLEOTIDE SEQUENCE [LARGE SCALE GENOMIC DNA]</scope>
    <source>
        <strain evidence="2">CGMCC 4.7198</strain>
    </source>
</reference>
<sequence length="61" mass="6587">MKKTAPMAAPTMIDVLRSQASVALDREEAAPPAGRISVSMLPQTVPRIHGAGRERVYETLI</sequence>
<keyword evidence="2" id="KW-1185">Reference proteome</keyword>
<comment type="caution">
    <text evidence="1">The sequence shown here is derived from an EMBL/GenBank/DDBJ whole genome shotgun (WGS) entry which is preliminary data.</text>
</comment>
<proteinExistence type="predicted"/>
<evidence type="ECO:0000313" key="2">
    <source>
        <dbReference type="Proteomes" id="UP001596957"/>
    </source>
</evidence>
<evidence type="ECO:0000313" key="1">
    <source>
        <dbReference type="EMBL" id="MFD0283747.1"/>
    </source>
</evidence>
<dbReference type="EMBL" id="JBHTEC010000001">
    <property type="protein sequence ID" value="MFD0283747.1"/>
    <property type="molecule type" value="Genomic_DNA"/>
</dbReference>
<gene>
    <name evidence="1" type="ORF">ACFQZP_19100</name>
</gene>
<dbReference type="RefSeq" id="WP_381260539.1">
    <property type="nucleotide sequence ID" value="NZ_JBHTBI010000042.1"/>
</dbReference>
<accession>A0ABW2VMK2</accession>
<organism evidence="1 2">
    <name type="scientific">Streptomyces lutosisoli</name>
    <dbReference type="NCBI Taxonomy" id="2665721"/>
    <lineage>
        <taxon>Bacteria</taxon>
        <taxon>Bacillati</taxon>
        <taxon>Actinomycetota</taxon>
        <taxon>Actinomycetes</taxon>
        <taxon>Kitasatosporales</taxon>
        <taxon>Streptomycetaceae</taxon>
        <taxon>Streptomyces</taxon>
    </lineage>
</organism>